<dbReference type="STRING" id="211114.SAMN04489726_1947"/>
<name>A0A1G9TRD0_ALLAB</name>
<comment type="subcellular location">
    <subcellularLocation>
        <location evidence="1">Cell membrane</location>
        <topology evidence="1">Multi-pass membrane protein</topology>
    </subcellularLocation>
</comment>
<evidence type="ECO:0000256" key="2">
    <source>
        <dbReference type="ARBA" id="ARBA00022475"/>
    </source>
</evidence>
<proteinExistence type="predicted"/>
<dbReference type="OrthoDB" id="4458428at2"/>
<evidence type="ECO:0000313" key="8">
    <source>
        <dbReference type="Proteomes" id="UP000183376"/>
    </source>
</evidence>
<evidence type="ECO:0000256" key="3">
    <source>
        <dbReference type="ARBA" id="ARBA00022692"/>
    </source>
</evidence>
<evidence type="ECO:0000256" key="6">
    <source>
        <dbReference type="SAM" id="Phobius"/>
    </source>
</evidence>
<dbReference type="GO" id="GO:0005886">
    <property type="term" value="C:plasma membrane"/>
    <property type="evidence" value="ECO:0007669"/>
    <property type="project" value="UniProtKB-SubCell"/>
</dbReference>
<evidence type="ECO:0000313" key="7">
    <source>
        <dbReference type="EMBL" id="SDM50212.1"/>
    </source>
</evidence>
<dbReference type="AlphaFoldDB" id="A0A1G9TRD0"/>
<protein>
    <submittedName>
        <fullName evidence="7">Uncharacterized membrane protein YgaE, UPF0421/DUF939 family</fullName>
    </submittedName>
</protein>
<keyword evidence="8" id="KW-1185">Reference proteome</keyword>
<dbReference type="RefSeq" id="WP_030432584.1">
    <property type="nucleotide sequence ID" value="NZ_JOEF01000029.1"/>
</dbReference>
<dbReference type="PANTHER" id="PTHR30509:SF9">
    <property type="entry name" value="MULTIDRUG RESISTANCE PROTEIN MDTO"/>
    <property type="match status" value="1"/>
</dbReference>
<keyword evidence="2" id="KW-1003">Cell membrane</keyword>
<evidence type="ECO:0000256" key="1">
    <source>
        <dbReference type="ARBA" id="ARBA00004651"/>
    </source>
</evidence>
<gene>
    <name evidence="7" type="ORF">SAMN04489726_1947</name>
</gene>
<dbReference type="eggNOG" id="COG4129">
    <property type="taxonomic scope" value="Bacteria"/>
</dbReference>
<dbReference type="Pfam" id="PF06081">
    <property type="entry name" value="ArAE_1"/>
    <property type="match status" value="1"/>
</dbReference>
<feature type="transmembrane region" description="Helical" evidence="6">
    <location>
        <begin position="142"/>
        <end position="165"/>
    </location>
</feature>
<sequence length="342" mass="37401">MKFRWVKRAFTTPGNERLVLVQAAKAALAAMLAWLVSTTLLGLPQAFLAPYAAIFVVESTVTGSLRTSGQQVASVASAVLLAALVDLVVPWRTAAIGIATLLGLLIGRLRFYGDSGYWVGITAMLILAWGTGNDPYLLGDRLLETVLGVGIGTAVNALLFPPFYARPARESAERLADQFAGLLREIAEHLRGNGDPDDPPNWPVRAREAEKLVRKAETAIAYSRKSKRFNARRRAIDEHGPTERHRRLLLGLRASWPHLHEIADTLHATENSDNPFSHPDERSRRVLADLLDGLADIVQGSHVEQTKRRCTGLLAELTETASPGLAAMVLPARRMFQELGGR</sequence>
<accession>A0A1G9TRD0</accession>
<feature type="transmembrane region" description="Helical" evidence="6">
    <location>
        <begin position="111"/>
        <end position="130"/>
    </location>
</feature>
<keyword evidence="3 6" id="KW-0812">Transmembrane</keyword>
<evidence type="ECO:0000256" key="5">
    <source>
        <dbReference type="ARBA" id="ARBA00023136"/>
    </source>
</evidence>
<dbReference type="PANTHER" id="PTHR30509">
    <property type="entry name" value="P-HYDROXYBENZOIC ACID EFFLUX PUMP SUBUNIT-RELATED"/>
    <property type="match status" value="1"/>
</dbReference>
<dbReference type="InterPro" id="IPR010343">
    <property type="entry name" value="ArAE_1"/>
</dbReference>
<keyword evidence="4 6" id="KW-1133">Transmembrane helix</keyword>
<feature type="transmembrane region" description="Helical" evidence="6">
    <location>
        <begin position="26"/>
        <end position="52"/>
    </location>
</feature>
<dbReference type="EMBL" id="LT629701">
    <property type="protein sequence ID" value="SDM50212.1"/>
    <property type="molecule type" value="Genomic_DNA"/>
</dbReference>
<dbReference type="Proteomes" id="UP000183376">
    <property type="component" value="Chromosome I"/>
</dbReference>
<reference evidence="7 8" key="1">
    <citation type="submission" date="2016-10" db="EMBL/GenBank/DDBJ databases">
        <authorList>
            <person name="de Groot N.N."/>
        </authorList>
    </citation>
    <scope>NUCLEOTIDE SEQUENCE [LARGE SCALE GENOMIC DNA]</scope>
    <source>
        <strain evidence="7 8">DSM 44149</strain>
    </source>
</reference>
<organism evidence="7 8">
    <name type="scientific">Allokutzneria albata</name>
    <name type="common">Kibdelosporangium albatum</name>
    <dbReference type="NCBI Taxonomy" id="211114"/>
    <lineage>
        <taxon>Bacteria</taxon>
        <taxon>Bacillati</taxon>
        <taxon>Actinomycetota</taxon>
        <taxon>Actinomycetes</taxon>
        <taxon>Pseudonocardiales</taxon>
        <taxon>Pseudonocardiaceae</taxon>
        <taxon>Allokutzneria</taxon>
    </lineage>
</organism>
<keyword evidence="5 6" id="KW-0472">Membrane</keyword>
<evidence type="ECO:0000256" key="4">
    <source>
        <dbReference type="ARBA" id="ARBA00022989"/>
    </source>
</evidence>